<dbReference type="GO" id="GO:0008324">
    <property type="term" value="F:monoatomic cation transmembrane transporter activity"/>
    <property type="evidence" value="ECO:0007669"/>
    <property type="project" value="InterPro"/>
</dbReference>
<feature type="domain" description="RCK C-terminal" evidence="2">
    <location>
        <begin position="137"/>
        <end position="214"/>
    </location>
</feature>
<reference evidence="3 4" key="1">
    <citation type="submission" date="2019-03" db="EMBL/GenBank/DDBJ databases">
        <title>Subsurface microbial communities from deep shales in Ohio and West Virginia, USA.</title>
        <authorList>
            <person name="Wrighton K."/>
        </authorList>
    </citation>
    <scope>NUCLEOTIDE SEQUENCE [LARGE SCALE GENOMIC DNA]</scope>
    <source>
        <strain evidence="3 4">MA284_T2</strain>
    </source>
</reference>
<dbReference type="InterPro" id="IPR003148">
    <property type="entry name" value="RCK_N"/>
</dbReference>
<accession>A0A4R6LTR1</accession>
<dbReference type="InterPro" id="IPR006037">
    <property type="entry name" value="RCK_C"/>
</dbReference>
<comment type="caution">
    <text evidence="3">The sequence shown here is derived from an EMBL/GenBank/DDBJ whole genome shotgun (WGS) entry which is preliminary data.</text>
</comment>
<evidence type="ECO:0000313" key="3">
    <source>
        <dbReference type="EMBL" id="TDO92032.1"/>
    </source>
</evidence>
<dbReference type="Pfam" id="PF02080">
    <property type="entry name" value="TrkA_C"/>
    <property type="match status" value="1"/>
</dbReference>
<dbReference type="InterPro" id="IPR036291">
    <property type="entry name" value="NAD(P)-bd_dom_sf"/>
</dbReference>
<dbReference type="PANTHER" id="PTHR43833">
    <property type="entry name" value="POTASSIUM CHANNEL PROTEIN 2-RELATED-RELATED"/>
    <property type="match status" value="1"/>
</dbReference>
<dbReference type="PROSITE" id="PS51202">
    <property type="entry name" value="RCK_C"/>
    <property type="match status" value="1"/>
</dbReference>
<dbReference type="Proteomes" id="UP000295064">
    <property type="component" value="Unassembled WGS sequence"/>
</dbReference>
<dbReference type="Pfam" id="PF02254">
    <property type="entry name" value="TrkA_N"/>
    <property type="match status" value="1"/>
</dbReference>
<dbReference type="PROSITE" id="PS51201">
    <property type="entry name" value="RCK_N"/>
    <property type="match status" value="1"/>
</dbReference>
<protein>
    <submittedName>
        <fullName evidence="3">Trk system potassium uptake protein TrkA</fullName>
    </submittedName>
</protein>
<dbReference type="PANTHER" id="PTHR43833:SF7">
    <property type="entry name" value="KTR SYSTEM POTASSIUM UPTAKE PROTEIN C"/>
    <property type="match status" value="1"/>
</dbReference>
<dbReference type="Gene3D" id="3.30.70.1450">
    <property type="entry name" value="Regulator of K+ conductance, C-terminal domain"/>
    <property type="match status" value="1"/>
</dbReference>
<dbReference type="InterPro" id="IPR050721">
    <property type="entry name" value="Trk_Ktr_HKT_K-transport"/>
</dbReference>
<dbReference type="OrthoDB" id="9776294at2"/>
<gene>
    <name evidence="3" type="ORF">DFR79_10858</name>
</gene>
<dbReference type="SUPFAM" id="SSF51735">
    <property type="entry name" value="NAD(P)-binding Rossmann-fold domains"/>
    <property type="match status" value="1"/>
</dbReference>
<evidence type="ECO:0000313" key="4">
    <source>
        <dbReference type="Proteomes" id="UP000295064"/>
    </source>
</evidence>
<name>A0A4R6LTR1_9FIRM</name>
<organism evidence="3 4">
    <name type="scientific">Halanaerobium saccharolyticum</name>
    <dbReference type="NCBI Taxonomy" id="43595"/>
    <lineage>
        <taxon>Bacteria</taxon>
        <taxon>Bacillati</taxon>
        <taxon>Bacillota</taxon>
        <taxon>Clostridia</taxon>
        <taxon>Halanaerobiales</taxon>
        <taxon>Halanaerobiaceae</taxon>
        <taxon>Halanaerobium</taxon>
    </lineage>
</organism>
<sequence>MGNFGATIARNLAQHDFEVMGIDISQKKVDNLKGDITKVVAGDASDKNVLKSLEVGHFDVGIVTMRDEVLANILCTIQLKELGVSEVIARASSDVHGKILEELGADKIVFPERGIGQMISQFFVSGSTDILEYVNFTAESSLMTSDHSLIEIPVPDFMVGKNLKELKLRTRYGVTVIAVRNDEIQYDPDANTKFNDGDTLLVFGKNENLNKLTE</sequence>
<evidence type="ECO:0000259" key="1">
    <source>
        <dbReference type="PROSITE" id="PS51201"/>
    </source>
</evidence>
<dbReference type="EMBL" id="SNWX01000008">
    <property type="protein sequence ID" value="TDO92032.1"/>
    <property type="molecule type" value="Genomic_DNA"/>
</dbReference>
<dbReference type="GO" id="GO:0006813">
    <property type="term" value="P:potassium ion transport"/>
    <property type="evidence" value="ECO:0007669"/>
    <property type="project" value="InterPro"/>
</dbReference>
<proteinExistence type="predicted"/>
<dbReference type="InterPro" id="IPR036721">
    <property type="entry name" value="RCK_C_sf"/>
</dbReference>
<evidence type="ECO:0000259" key="2">
    <source>
        <dbReference type="PROSITE" id="PS51202"/>
    </source>
</evidence>
<feature type="domain" description="RCK N-terminal" evidence="1">
    <location>
        <begin position="1"/>
        <end position="109"/>
    </location>
</feature>
<dbReference type="AlphaFoldDB" id="A0A4R6LTR1"/>
<dbReference type="Gene3D" id="3.40.50.720">
    <property type="entry name" value="NAD(P)-binding Rossmann-like Domain"/>
    <property type="match status" value="1"/>
</dbReference>
<dbReference type="SUPFAM" id="SSF116726">
    <property type="entry name" value="TrkA C-terminal domain-like"/>
    <property type="match status" value="1"/>
</dbReference>